<reference evidence="3 4" key="1">
    <citation type="submission" date="2016-10" db="EMBL/GenBank/DDBJ databases">
        <authorList>
            <person name="de Groot N.N."/>
        </authorList>
    </citation>
    <scope>NUCLEOTIDE SEQUENCE [LARGE SCALE GENOMIC DNA]</scope>
    <source>
        <strain evidence="4">E92,LMG 26720,CCM 7988</strain>
    </source>
</reference>
<dbReference type="PANTHER" id="PTHR44858:SF1">
    <property type="entry name" value="UDP-N-ACETYLGLUCOSAMINE--PEPTIDE N-ACETYLGLUCOSAMINYLTRANSFERASE SPINDLY-RELATED"/>
    <property type="match status" value="1"/>
</dbReference>
<protein>
    <submittedName>
        <fullName evidence="3">Uncharacterized protein</fullName>
    </submittedName>
</protein>
<name>A0A1I5N3C5_9BACT</name>
<proteinExistence type="predicted"/>
<evidence type="ECO:0000313" key="3">
    <source>
        <dbReference type="EMBL" id="SFP16082.1"/>
    </source>
</evidence>
<keyword evidence="4" id="KW-1185">Reference proteome</keyword>
<dbReference type="PANTHER" id="PTHR44858">
    <property type="entry name" value="TETRATRICOPEPTIDE REPEAT PROTEIN 6"/>
    <property type="match status" value="1"/>
</dbReference>
<sequence length="174" mass="20611">MPFLAVHLLFNWVESKLDDYLQRKNKLNEGDLALSERRFEDALSFFKEQVLKSPKSAVFYQKRGKANFGLKNYYSALYDFEQSIMFDNTIGETYLLKGKALYKIDEFDRAFVEFDKADWHFRGENAEALRWRGMARYYINQEENARMDFQKAVELGDEASLYILRNKFGETENA</sequence>
<dbReference type="Gene3D" id="1.25.40.10">
    <property type="entry name" value="Tetratricopeptide repeat domain"/>
    <property type="match status" value="1"/>
</dbReference>
<evidence type="ECO:0000256" key="2">
    <source>
        <dbReference type="ARBA" id="ARBA00022803"/>
    </source>
</evidence>
<organism evidence="3 4">
    <name type="scientific">Pseudarcicella hirudinis</name>
    <dbReference type="NCBI Taxonomy" id="1079859"/>
    <lineage>
        <taxon>Bacteria</taxon>
        <taxon>Pseudomonadati</taxon>
        <taxon>Bacteroidota</taxon>
        <taxon>Cytophagia</taxon>
        <taxon>Cytophagales</taxon>
        <taxon>Flectobacillaceae</taxon>
        <taxon>Pseudarcicella</taxon>
    </lineage>
</organism>
<keyword evidence="2" id="KW-0802">TPR repeat</keyword>
<dbReference type="STRING" id="1079859.SAMN04515674_101573"/>
<dbReference type="EMBL" id="FOXH01000001">
    <property type="protein sequence ID" value="SFP16082.1"/>
    <property type="molecule type" value="Genomic_DNA"/>
</dbReference>
<dbReference type="SUPFAM" id="SSF48452">
    <property type="entry name" value="TPR-like"/>
    <property type="match status" value="1"/>
</dbReference>
<gene>
    <name evidence="3" type="ORF">SAMN04515674_101573</name>
</gene>
<dbReference type="InterPro" id="IPR050498">
    <property type="entry name" value="Ycf3"/>
</dbReference>
<dbReference type="Proteomes" id="UP000199306">
    <property type="component" value="Unassembled WGS sequence"/>
</dbReference>
<keyword evidence="1" id="KW-0677">Repeat</keyword>
<dbReference type="InterPro" id="IPR011990">
    <property type="entry name" value="TPR-like_helical_dom_sf"/>
</dbReference>
<dbReference type="AlphaFoldDB" id="A0A1I5N3C5"/>
<accession>A0A1I5N3C5</accession>
<evidence type="ECO:0000256" key="1">
    <source>
        <dbReference type="ARBA" id="ARBA00022737"/>
    </source>
</evidence>
<evidence type="ECO:0000313" key="4">
    <source>
        <dbReference type="Proteomes" id="UP000199306"/>
    </source>
</evidence>